<evidence type="ECO:0000256" key="3">
    <source>
        <dbReference type="ARBA" id="ARBA00022888"/>
    </source>
</evidence>
<dbReference type="STRING" id="288705.RSal33209_2694"/>
<evidence type="ECO:0000256" key="4">
    <source>
        <dbReference type="ARBA" id="ARBA00048741"/>
    </source>
</evidence>
<evidence type="ECO:0000313" key="7">
    <source>
        <dbReference type="Proteomes" id="UP000002007"/>
    </source>
</evidence>
<dbReference type="KEGG" id="rsa:RSal33209_2694"/>
<gene>
    <name evidence="6" type="ordered locus">RSal33209_2694</name>
</gene>
<dbReference type="Pfam" id="PF00733">
    <property type="entry name" value="Asn_synthase"/>
    <property type="match status" value="1"/>
</dbReference>
<dbReference type="InterPro" id="IPR001962">
    <property type="entry name" value="Asn_synthase"/>
</dbReference>
<comment type="catalytic activity">
    <reaction evidence="4">
        <text>L-aspartate + L-glutamine + ATP + H2O = L-asparagine + L-glutamate + AMP + diphosphate + H(+)</text>
        <dbReference type="Rhea" id="RHEA:12228"/>
        <dbReference type="ChEBI" id="CHEBI:15377"/>
        <dbReference type="ChEBI" id="CHEBI:15378"/>
        <dbReference type="ChEBI" id="CHEBI:29985"/>
        <dbReference type="ChEBI" id="CHEBI:29991"/>
        <dbReference type="ChEBI" id="CHEBI:30616"/>
        <dbReference type="ChEBI" id="CHEBI:33019"/>
        <dbReference type="ChEBI" id="CHEBI:58048"/>
        <dbReference type="ChEBI" id="CHEBI:58359"/>
        <dbReference type="ChEBI" id="CHEBI:456215"/>
        <dbReference type="EC" id="6.3.5.4"/>
    </reaction>
</comment>
<dbReference type="HOGENOM" id="CLU_833857_0_0_11"/>
<dbReference type="eggNOG" id="COG0367">
    <property type="taxonomic scope" value="Bacteria"/>
</dbReference>
<dbReference type="InterPro" id="IPR051786">
    <property type="entry name" value="ASN_synthetase/amidase"/>
</dbReference>
<dbReference type="Gene3D" id="3.40.50.620">
    <property type="entry name" value="HUPs"/>
    <property type="match status" value="1"/>
</dbReference>
<comment type="pathway">
    <text evidence="1">Amino-acid biosynthesis; L-asparagine biosynthesis; L-asparagine from L-aspartate (L-Gln route): step 1/1.</text>
</comment>
<name>A9WRY7_RENSM</name>
<dbReference type="Proteomes" id="UP000002007">
    <property type="component" value="Chromosome"/>
</dbReference>
<dbReference type="GO" id="GO:0004066">
    <property type="term" value="F:asparagine synthase (glutamine-hydrolyzing) activity"/>
    <property type="evidence" value="ECO:0007669"/>
    <property type="project" value="UniProtKB-EC"/>
</dbReference>
<keyword evidence="7" id="KW-1185">Reference proteome</keyword>
<dbReference type="GO" id="GO:0006529">
    <property type="term" value="P:asparagine biosynthetic process"/>
    <property type="evidence" value="ECO:0007669"/>
    <property type="project" value="UniProtKB-KW"/>
</dbReference>
<dbReference type="AlphaFoldDB" id="A9WRY7"/>
<evidence type="ECO:0000259" key="5">
    <source>
        <dbReference type="Pfam" id="PF00733"/>
    </source>
</evidence>
<dbReference type="InterPro" id="IPR014729">
    <property type="entry name" value="Rossmann-like_a/b/a_fold"/>
</dbReference>
<reference evidence="7" key="1">
    <citation type="journal article" date="2008" name="J. Bacteriol.">
        <title>Genome sequence of the fish pathogen Renibacterium salmoninarum suggests reductive evolution away from an environmental Arthrobacter ancestor.</title>
        <authorList>
            <person name="Wiens G.D."/>
            <person name="Rockey D.D."/>
            <person name="Wu Z."/>
            <person name="Chang J."/>
            <person name="Levy R."/>
            <person name="Crane S."/>
            <person name="Chen D.S."/>
            <person name="Capri G.R."/>
            <person name="Burnett J.R."/>
            <person name="Sudheesh P.S."/>
            <person name="Schipma M.J."/>
            <person name="Burd H."/>
            <person name="Bhattacharyya A."/>
            <person name="Rhodes L.D."/>
            <person name="Kaul R."/>
            <person name="Strom M.S."/>
        </authorList>
    </citation>
    <scope>NUCLEOTIDE SEQUENCE [LARGE SCALE GENOMIC DNA]</scope>
    <source>
        <strain evidence="7">ATCC 33209 / DSM 20767 / JCM 11484 / NBRC 15589 / NCIMB 2235</strain>
    </source>
</reference>
<accession>A9WRY7</accession>
<dbReference type="PANTHER" id="PTHR43284:SF1">
    <property type="entry name" value="ASPARAGINE SYNTHETASE"/>
    <property type="match status" value="1"/>
</dbReference>
<dbReference type="CDD" id="cd01991">
    <property type="entry name" value="Asn_synthase_B_C"/>
    <property type="match status" value="1"/>
</dbReference>
<keyword evidence="3" id="KW-0028">Amino-acid biosynthesis</keyword>
<feature type="domain" description="Asparagine synthetase" evidence="5">
    <location>
        <begin position="101"/>
        <end position="320"/>
    </location>
</feature>
<protein>
    <recommendedName>
        <fullName evidence="2">asparagine synthase (glutamine-hydrolyzing)</fullName>
        <ecNumber evidence="2">6.3.5.4</ecNumber>
    </recommendedName>
</protein>
<keyword evidence="3" id="KW-0061">Asparagine biosynthesis</keyword>
<evidence type="ECO:0000256" key="1">
    <source>
        <dbReference type="ARBA" id="ARBA00005187"/>
    </source>
</evidence>
<evidence type="ECO:0000313" key="6">
    <source>
        <dbReference type="EMBL" id="ABY24419.1"/>
    </source>
</evidence>
<proteinExistence type="predicted"/>
<keyword evidence="6" id="KW-0436">Ligase</keyword>
<dbReference type="EMBL" id="CP000910">
    <property type="protein sequence ID" value="ABY24419.1"/>
    <property type="molecule type" value="Genomic_DNA"/>
</dbReference>
<evidence type="ECO:0000256" key="2">
    <source>
        <dbReference type="ARBA" id="ARBA00012737"/>
    </source>
</evidence>
<sequence>MGSNLCSSVKSARVRYLGPSPKPSFGIRELRNTVSAESFATSMALVFNTGSDIWANVDEVAAAEVVVISEAKISRRKYWEVEGTQQPWKLSTEQTVSEAERLTISALEAQLYADVPVGSMLSGGLDSSLVSAVAAKHFPLSTFTIDYIDQAHEFTGDELRVDHDTPFAAETAAFLATNHDVLMMDPEQLMDGEYRRAVVRSRDSPIGVGDMNTSLFLLFRHIAQQNKVFLSGEGADEIFAGYPWFNSTAAQEFSRFPWTMIRKNQAALPLAEGLLPQLAIQEIQESAKKLDESQAPTVYGDNSENTKRRQLQYISLKRWLGHAESNRSTQHGQ</sequence>
<organism evidence="6 7">
    <name type="scientific">Renibacterium salmoninarum (strain ATCC 33209 / DSM 20767 / JCM 11484 / NBRC 15589 / NCIMB 2235)</name>
    <dbReference type="NCBI Taxonomy" id="288705"/>
    <lineage>
        <taxon>Bacteria</taxon>
        <taxon>Bacillati</taxon>
        <taxon>Actinomycetota</taxon>
        <taxon>Actinomycetes</taxon>
        <taxon>Micrococcales</taxon>
        <taxon>Micrococcaceae</taxon>
        <taxon>Renibacterium</taxon>
    </lineage>
</organism>
<dbReference type="SUPFAM" id="SSF52402">
    <property type="entry name" value="Adenine nucleotide alpha hydrolases-like"/>
    <property type="match status" value="1"/>
</dbReference>
<dbReference type="EC" id="6.3.5.4" evidence="2"/>
<dbReference type="PANTHER" id="PTHR43284">
    <property type="entry name" value="ASPARAGINE SYNTHETASE (GLUTAMINE-HYDROLYZING)"/>
    <property type="match status" value="1"/>
</dbReference>